<reference evidence="3" key="1">
    <citation type="submission" date="2023-02" db="EMBL/GenBank/DDBJ databases">
        <title>Genome of toxic invasive species Heracleum sosnowskyi carries increased number of genes despite the absence of recent whole-genome duplications.</title>
        <authorList>
            <person name="Schelkunov M."/>
            <person name="Shtratnikova V."/>
            <person name="Makarenko M."/>
            <person name="Klepikova A."/>
            <person name="Omelchenko D."/>
            <person name="Novikova G."/>
            <person name="Obukhova E."/>
            <person name="Bogdanov V."/>
            <person name="Penin A."/>
            <person name="Logacheva M."/>
        </authorList>
    </citation>
    <scope>NUCLEOTIDE SEQUENCE</scope>
    <source>
        <strain evidence="3">Hsosn_3</strain>
        <tissue evidence="3">Leaf</tissue>
    </source>
</reference>
<feature type="region of interest" description="Disordered" evidence="1">
    <location>
        <begin position="1"/>
        <end position="22"/>
    </location>
</feature>
<protein>
    <recommendedName>
        <fullName evidence="2">F-box domain-containing protein</fullName>
    </recommendedName>
</protein>
<evidence type="ECO:0000259" key="2">
    <source>
        <dbReference type="SMART" id="SM00256"/>
    </source>
</evidence>
<sequence length="369" mass="42961">MNPATRRSMSSNSRRRRTLTNNDSRRRPWASLLPDLLIPLLMRLGIIDLCACAAVCKEWRSIIIERRSTFLQNQQPLAIVELKYEKNICLHDLFGGPTYKTLLPNLNLQWLVGVCCGYLIMLVDTKIWLLNLITGNEIHFPMLPFYKSFEIRAILFYSEELSENLLLVFNKKFPYVFLSLSSKPEWHRVEPVGSFENLVDIAYFNGNIHILTSDARIGTLKLEYQTLEQQNVRFSFVRIDIQNSLLFPLNLVPAHDQLYMLSYLQKEREKVIMIHRLNERLMEWEKVKDLGENALFVSEGSCAVVNPTMWGGRSNCIYFLSKACKQYRGYTTISSQSSCDGIAFELEEEGSLFHFWYFPHQVDHKNIVP</sequence>
<dbReference type="InterPro" id="IPR001810">
    <property type="entry name" value="F-box_dom"/>
</dbReference>
<evidence type="ECO:0000313" key="3">
    <source>
        <dbReference type="EMBL" id="KAK1364532.1"/>
    </source>
</evidence>
<keyword evidence="4" id="KW-1185">Reference proteome</keyword>
<dbReference type="SUPFAM" id="SSF81383">
    <property type="entry name" value="F-box domain"/>
    <property type="match status" value="1"/>
</dbReference>
<reference evidence="3" key="2">
    <citation type="submission" date="2023-05" db="EMBL/GenBank/DDBJ databases">
        <authorList>
            <person name="Schelkunov M.I."/>
        </authorList>
    </citation>
    <scope>NUCLEOTIDE SEQUENCE</scope>
    <source>
        <strain evidence="3">Hsosn_3</strain>
        <tissue evidence="3">Leaf</tissue>
    </source>
</reference>
<dbReference type="PANTHER" id="PTHR45463">
    <property type="entry name" value="OS09G0392200 PROTEIN"/>
    <property type="match status" value="1"/>
</dbReference>
<dbReference type="EMBL" id="JAUIZM010000009">
    <property type="protein sequence ID" value="KAK1364532.1"/>
    <property type="molecule type" value="Genomic_DNA"/>
</dbReference>
<comment type="caution">
    <text evidence="3">The sequence shown here is derived from an EMBL/GenBank/DDBJ whole genome shotgun (WGS) entry which is preliminary data.</text>
</comment>
<dbReference type="Pfam" id="PF00646">
    <property type="entry name" value="F-box"/>
    <property type="match status" value="1"/>
</dbReference>
<feature type="domain" description="F-box" evidence="2">
    <location>
        <begin position="33"/>
        <end position="72"/>
    </location>
</feature>
<dbReference type="SMART" id="SM00256">
    <property type="entry name" value="FBOX"/>
    <property type="match status" value="1"/>
</dbReference>
<accession>A0AAD8M9H2</accession>
<dbReference type="InterPro" id="IPR005174">
    <property type="entry name" value="KIB1-4_b-propeller"/>
</dbReference>
<dbReference type="Proteomes" id="UP001237642">
    <property type="component" value="Unassembled WGS sequence"/>
</dbReference>
<gene>
    <name evidence="3" type="ORF">POM88_040093</name>
</gene>
<dbReference type="Gene3D" id="1.20.1280.50">
    <property type="match status" value="1"/>
</dbReference>
<evidence type="ECO:0000313" key="4">
    <source>
        <dbReference type="Proteomes" id="UP001237642"/>
    </source>
</evidence>
<name>A0AAD8M9H2_9APIA</name>
<organism evidence="3 4">
    <name type="scientific">Heracleum sosnowskyi</name>
    <dbReference type="NCBI Taxonomy" id="360622"/>
    <lineage>
        <taxon>Eukaryota</taxon>
        <taxon>Viridiplantae</taxon>
        <taxon>Streptophyta</taxon>
        <taxon>Embryophyta</taxon>
        <taxon>Tracheophyta</taxon>
        <taxon>Spermatophyta</taxon>
        <taxon>Magnoliopsida</taxon>
        <taxon>eudicotyledons</taxon>
        <taxon>Gunneridae</taxon>
        <taxon>Pentapetalae</taxon>
        <taxon>asterids</taxon>
        <taxon>campanulids</taxon>
        <taxon>Apiales</taxon>
        <taxon>Apiaceae</taxon>
        <taxon>Apioideae</taxon>
        <taxon>apioid superclade</taxon>
        <taxon>Tordylieae</taxon>
        <taxon>Tordyliinae</taxon>
        <taxon>Heracleum</taxon>
    </lineage>
</organism>
<dbReference type="InterPro" id="IPR036047">
    <property type="entry name" value="F-box-like_dom_sf"/>
</dbReference>
<evidence type="ECO:0000256" key="1">
    <source>
        <dbReference type="SAM" id="MobiDB-lite"/>
    </source>
</evidence>
<feature type="compositionally biased region" description="Low complexity" evidence="1">
    <location>
        <begin position="1"/>
        <end position="12"/>
    </location>
</feature>
<dbReference type="PANTHER" id="PTHR45463:SF8">
    <property type="entry name" value="OS09G0392200 PROTEIN"/>
    <property type="match status" value="1"/>
</dbReference>
<dbReference type="Pfam" id="PF03478">
    <property type="entry name" value="Beta-prop_KIB1-4"/>
    <property type="match status" value="1"/>
</dbReference>
<proteinExistence type="predicted"/>
<dbReference type="AlphaFoldDB" id="A0AAD8M9H2"/>